<dbReference type="Proteomes" id="UP000204293">
    <property type="component" value="Segment"/>
</dbReference>
<sequence length="466" mass="54137">MSIREQELSYTFTYSQDVLYKLKDWLDVTFDDTEKYVEVMDENDVRTRVKEGTILSSVKKKILDSSRFSVVVSNNIVPMIKRDCEEIVYTRGGEKIKRVCKTKVYRNSDRTEIKFEHIFFEHNAGDELDPLTVTKQLNLYNLLKPNKILDVTSNSHLGSDEILANCRLELEFENQIDQNLLLKTANLINHIETKVLQHVVITPFLSHTVIFNEICYRPFGEERLMGDSNNSDIKLWALKLDGIRGKAYIVNGAKIYIQLDDMQLFSGDIELVPKNENFSNFRVGSSSSAVDKNLNILPAFSSSFLFNRIVCVQIEYLCDTFFVTDILNVYKYNYDNRNQYDVSVPVSVNILDAIQFLNSQCDYEVKFNDYLIKFQRFYNHMKNVETREPNDGFVGITNEGVLIKIKHQKTFEMKYIGQGHFQCTFGTFHCNDNTLSLKPDKIYEVVLITDNEVRVIKERPDRSISN</sequence>
<dbReference type="Pfam" id="PF05098">
    <property type="entry name" value="LEF-4"/>
    <property type="match status" value="1"/>
</dbReference>
<dbReference type="GO" id="GO:0006355">
    <property type="term" value="P:regulation of DNA-templated transcription"/>
    <property type="evidence" value="ECO:0007669"/>
    <property type="project" value="InterPro"/>
</dbReference>
<dbReference type="OrthoDB" id="6452at10239"/>
<accession>A0A1L5JH39</accession>
<dbReference type="EMBL" id="KX151395">
    <property type="protein sequence ID" value="APO13966.1"/>
    <property type="molecule type" value="Genomic_DNA"/>
</dbReference>
<reference evidence="1 2" key="1">
    <citation type="submission" date="2016-04" db="EMBL/GenBank/DDBJ databases">
        <title>Sequence analysis of the Plodia interpunctella granulovirus genome: Discovery of an unusual inhibitor-of-apoptosis (IAP) gene.</title>
        <authorList>
            <person name="Harrison R.L."/>
            <person name="Rowley D.L."/>
            <person name="Funk C.J."/>
        </authorList>
    </citation>
    <scope>NUCLEOTIDE SEQUENCE [LARGE SCALE GENOMIC DNA]</scope>
    <source>
        <strain evidence="1">Cambridge</strain>
    </source>
</reference>
<keyword evidence="2" id="KW-1185">Reference proteome</keyword>
<dbReference type="RefSeq" id="YP_009330214.1">
    <property type="nucleotide sequence ID" value="NC_032255.1"/>
</dbReference>
<protein>
    <submittedName>
        <fullName evidence="1">LEF-4</fullName>
    </submittedName>
</protein>
<dbReference type="KEGG" id="vg:30685086"/>
<evidence type="ECO:0000313" key="2">
    <source>
        <dbReference type="Proteomes" id="UP000204293"/>
    </source>
</evidence>
<evidence type="ECO:0000313" key="1">
    <source>
        <dbReference type="EMBL" id="APO13966.1"/>
    </source>
</evidence>
<organism evidence="1 2">
    <name type="scientific">Plodia interpunctella granulovirus</name>
    <dbReference type="NCBI Taxonomy" id="262175"/>
    <lineage>
        <taxon>Viruses</taxon>
        <taxon>Viruses incertae sedis</taxon>
        <taxon>Naldaviricetes</taxon>
        <taxon>Lefavirales</taxon>
        <taxon>Baculoviridae</taxon>
        <taxon>Betabaculovirus</taxon>
        <taxon>Betabaculovirus plinterpunctellae</taxon>
    </lineage>
</organism>
<proteinExistence type="predicted"/>
<name>A0A1L5JH39_9BBAC</name>
<dbReference type="InterPro" id="IPR007790">
    <property type="entry name" value="LEF-4"/>
</dbReference>
<dbReference type="GeneID" id="30685086"/>